<feature type="region of interest" description="Disordered" evidence="1">
    <location>
        <begin position="178"/>
        <end position="239"/>
    </location>
</feature>
<evidence type="ECO:0000313" key="4">
    <source>
        <dbReference type="Proteomes" id="UP000664169"/>
    </source>
</evidence>
<feature type="compositionally biased region" description="Polar residues" evidence="1">
    <location>
        <begin position="227"/>
        <end position="239"/>
    </location>
</feature>
<name>A0A8H3IIZ1_9LECA</name>
<dbReference type="EMBL" id="CAJPDQ010000018">
    <property type="protein sequence ID" value="CAF9922615.1"/>
    <property type="molecule type" value="Genomic_DNA"/>
</dbReference>
<feature type="region of interest" description="Disordered" evidence="1">
    <location>
        <begin position="50"/>
        <end position="94"/>
    </location>
</feature>
<feature type="signal peptide" evidence="2">
    <location>
        <begin position="1"/>
        <end position="17"/>
    </location>
</feature>
<feature type="compositionally biased region" description="Polar residues" evidence="1">
    <location>
        <begin position="178"/>
        <end position="192"/>
    </location>
</feature>
<evidence type="ECO:0000256" key="2">
    <source>
        <dbReference type="SAM" id="SignalP"/>
    </source>
</evidence>
<organism evidence="3 4">
    <name type="scientific">Gomphillus americanus</name>
    <dbReference type="NCBI Taxonomy" id="1940652"/>
    <lineage>
        <taxon>Eukaryota</taxon>
        <taxon>Fungi</taxon>
        <taxon>Dikarya</taxon>
        <taxon>Ascomycota</taxon>
        <taxon>Pezizomycotina</taxon>
        <taxon>Lecanoromycetes</taxon>
        <taxon>OSLEUM clade</taxon>
        <taxon>Ostropomycetidae</taxon>
        <taxon>Ostropales</taxon>
        <taxon>Graphidaceae</taxon>
        <taxon>Gomphilloideae</taxon>
        <taxon>Gomphillus</taxon>
    </lineage>
</organism>
<comment type="caution">
    <text evidence="3">The sequence shown here is derived from an EMBL/GenBank/DDBJ whole genome shotgun (WGS) entry which is preliminary data.</text>
</comment>
<evidence type="ECO:0000313" key="3">
    <source>
        <dbReference type="EMBL" id="CAF9922615.1"/>
    </source>
</evidence>
<accession>A0A8H3IIZ1</accession>
<feature type="chain" id="PRO_5034079264" evidence="2">
    <location>
        <begin position="18"/>
        <end position="239"/>
    </location>
</feature>
<keyword evidence="4" id="KW-1185">Reference proteome</keyword>
<dbReference type="Proteomes" id="UP000664169">
    <property type="component" value="Unassembled WGS sequence"/>
</dbReference>
<keyword evidence="2" id="KW-0732">Signal</keyword>
<feature type="compositionally biased region" description="Basic and acidic residues" evidence="1">
    <location>
        <begin position="210"/>
        <end position="220"/>
    </location>
</feature>
<protein>
    <submittedName>
        <fullName evidence="3">Uncharacterized protein</fullName>
    </submittedName>
</protein>
<feature type="compositionally biased region" description="Basic and acidic residues" evidence="1">
    <location>
        <begin position="59"/>
        <end position="84"/>
    </location>
</feature>
<dbReference type="AlphaFoldDB" id="A0A8H3IIZ1"/>
<reference evidence="3" key="1">
    <citation type="submission" date="2021-03" db="EMBL/GenBank/DDBJ databases">
        <authorList>
            <person name="Tagirdzhanova G."/>
        </authorList>
    </citation>
    <scope>NUCLEOTIDE SEQUENCE</scope>
</reference>
<gene>
    <name evidence="3" type="ORF">GOMPHAMPRED_002625</name>
</gene>
<proteinExistence type="predicted"/>
<evidence type="ECO:0000256" key="1">
    <source>
        <dbReference type="SAM" id="MobiDB-lite"/>
    </source>
</evidence>
<sequence>MKSSIVLLGGALCLVQAGYHIQYSDQILLPRAVGKARQASKRLALQPAIQKKKLGGGPLKEETGSDKEEDSSHIVQKKEREWAKAGRKRPVSAGFYSGAPESGYTKTDGVKHRGELSFEEIHDGRHGVAVHQTEVKAKARGPSNGGVDFKAWATGPYTKASINVKPGGMTTLYKSTDSSETAQQIPGSNRKQSFYFDNGGQEHVQLTANNDRDSDHHPERNAIAVTAKTTPFSRSPSPA</sequence>